<dbReference type="HOGENOM" id="CLU_3249111_0_0_10"/>
<evidence type="ECO:0000313" key="1">
    <source>
        <dbReference type="EMBL" id="ABL66202.1"/>
    </source>
</evidence>
<reference evidence="1 2" key="1">
    <citation type="submission" date="2006-12" db="EMBL/GenBank/DDBJ databases">
        <title>Complete sequence of Chlorobium phaeobacteroides DSM 266.</title>
        <authorList>
            <consortium name="US DOE Joint Genome Institute"/>
            <person name="Copeland A."/>
            <person name="Lucas S."/>
            <person name="Lapidus A."/>
            <person name="Barry K."/>
            <person name="Detter J.C."/>
            <person name="Glavina del Rio T."/>
            <person name="Hammon N."/>
            <person name="Israni S."/>
            <person name="Pitluck S."/>
            <person name="Goltsman E."/>
            <person name="Schmutz J."/>
            <person name="Larimer F."/>
            <person name="Land M."/>
            <person name="Hauser L."/>
            <person name="Mikhailova N."/>
            <person name="Li T."/>
            <person name="Overmann J."/>
            <person name="Bryant D.A."/>
            <person name="Richardson P."/>
        </authorList>
    </citation>
    <scope>NUCLEOTIDE SEQUENCE [LARGE SCALE GENOMIC DNA]</scope>
    <source>
        <strain evidence="1 2">DSM 266</strain>
    </source>
</reference>
<dbReference type="Proteomes" id="UP000008701">
    <property type="component" value="Chromosome"/>
</dbReference>
<dbReference type="AlphaFoldDB" id="A1BIH5"/>
<dbReference type="InterPro" id="IPR025427">
    <property type="entry name" value="DUF4160"/>
</dbReference>
<evidence type="ECO:0008006" key="3">
    <source>
        <dbReference type="Google" id="ProtNLM"/>
    </source>
</evidence>
<accession>A1BIH5</accession>
<keyword evidence="2" id="KW-1185">Reference proteome</keyword>
<dbReference type="Pfam" id="PF13711">
    <property type="entry name" value="DUF4160"/>
    <property type="match status" value="1"/>
</dbReference>
<proteinExistence type="predicted"/>
<gene>
    <name evidence="1" type="ordered locus">Cpha266_2201</name>
</gene>
<dbReference type="EMBL" id="CP000492">
    <property type="protein sequence ID" value="ABL66202.1"/>
    <property type="molecule type" value="Genomic_DNA"/>
</dbReference>
<sequence>MNMSPTVFCEQGFRFFFFSREESRMHVHILSGDGEAKYWLEP</sequence>
<evidence type="ECO:0000313" key="2">
    <source>
        <dbReference type="Proteomes" id="UP000008701"/>
    </source>
</evidence>
<name>A1BIH5_CHLPD</name>
<organism evidence="1 2">
    <name type="scientific">Chlorobium phaeobacteroides (strain DSM 266 / SMG 266 / 2430)</name>
    <dbReference type="NCBI Taxonomy" id="290317"/>
    <lineage>
        <taxon>Bacteria</taxon>
        <taxon>Pseudomonadati</taxon>
        <taxon>Chlorobiota</taxon>
        <taxon>Chlorobiia</taxon>
        <taxon>Chlorobiales</taxon>
        <taxon>Chlorobiaceae</taxon>
        <taxon>Chlorobium/Pelodictyon group</taxon>
        <taxon>Chlorobium</taxon>
    </lineage>
</organism>
<protein>
    <recommendedName>
        <fullName evidence="3">DUF4160 domain-containing protein</fullName>
    </recommendedName>
</protein>
<dbReference type="KEGG" id="cph:Cpha266_2201"/>